<dbReference type="Proteomes" id="UP000027002">
    <property type="component" value="Chromosome 4"/>
</dbReference>
<evidence type="ECO:0000256" key="6">
    <source>
        <dbReference type="ARBA" id="ARBA00022741"/>
    </source>
</evidence>
<dbReference type="Gene3D" id="1.10.510.10">
    <property type="entry name" value="Transferase(Phosphotransferase) domain 1"/>
    <property type="match status" value="1"/>
</dbReference>
<sequence>MSRQPNDFAKIVLILGSFVGVDGILGLSENSRYAFHPPADDAWKGGQTQELKPPFLCLVFGEHLFDPLGWVVGSDGDSDKCDLQVAETNQTGISRRLLRVDISPVTHNPRITVLSSRTIRLRDGENVLICRTGEPTEFSRPVTIDLGAVTFRAWCPNRTAIEKMGYRRWAKEFSQDILGAVPKYIPSIQSQPETATHNIRCGKHGAVYVNEWGGGGRGMSASVMMVKEIRTGKIFGAKEPYYKTNDDHDAARKRWEALRREYEYIIQLGHPHIVKAYDLVAAEDANCPPWMIVEYIPLNLSETLDDLDEHGRITAMVHLSSALDFMHARGITHRDVKPDNVLVIRDGVLTIKLADFGTSKRNAIGKMDTFTGTEIYMAPELFANPRSYTNKIDLWSLGLIEMQLFSSWNSLLDEEWNPSNFRRWILEKICPHMEEVPERLQPLLKGLLLKSRHKRWRARDCSVFLWKHTEASDVDTANESAAISKKRPASALCDDSFEADERHTSTADDNLSTEDSSRYVRSANPSLSTARARASPGPASSAPTPHADDGYSDDRDSEAEEGGWDGHDVKFEDDWREDEDEE</sequence>
<evidence type="ECO:0000256" key="7">
    <source>
        <dbReference type="ARBA" id="ARBA00022777"/>
    </source>
</evidence>
<dbReference type="EMBL" id="BBTG02000039">
    <property type="protein sequence ID" value="GAO17423.1"/>
    <property type="molecule type" value="Genomic_DNA"/>
</dbReference>
<dbReference type="GO" id="GO:0034045">
    <property type="term" value="C:phagophore assembly site membrane"/>
    <property type="evidence" value="ECO:0007669"/>
    <property type="project" value="UniProtKB-SubCell"/>
</dbReference>
<dbReference type="KEGG" id="uvi:66066809"/>
<comment type="subcellular location">
    <subcellularLocation>
        <location evidence="1">Preautophagosomal structure membrane</location>
        <topology evidence="1">Peripheral membrane protein</topology>
    </subcellularLocation>
</comment>
<keyword evidence="7" id="KW-0418">Kinase</keyword>
<evidence type="ECO:0000256" key="9">
    <source>
        <dbReference type="ARBA" id="ARBA00022927"/>
    </source>
</evidence>
<reference evidence="17" key="3">
    <citation type="submission" date="2020-03" db="EMBL/GenBank/DDBJ databases">
        <title>A mixture of massive structural variations and highly conserved coding sequences in Ustilaginoidea virens genome.</title>
        <authorList>
            <person name="Zhang K."/>
            <person name="Zhao Z."/>
            <person name="Zhang Z."/>
            <person name="Li Y."/>
            <person name="Hsiang T."/>
            <person name="Sun W."/>
        </authorList>
    </citation>
    <scope>NUCLEOTIDE SEQUENCE</scope>
    <source>
        <strain evidence="17">UV-8b</strain>
    </source>
</reference>
<dbReference type="SMART" id="SM00220">
    <property type="entry name" value="S_TKc"/>
    <property type="match status" value="1"/>
</dbReference>
<comment type="catalytic activity">
    <reaction evidence="13">
        <text>L-seryl-[protein] + ATP = O-phospho-L-seryl-[protein] + ADP + H(+)</text>
        <dbReference type="Rhea" id="RHEA:17989"/>
        <dbReference type="Rhea" id="RHEA-COMP:9863"/>
        <dbReference type="Rhea" id="RHEA-COMP:11604"/>
        <dbReference type="ChEBI" id="CHEBI:15378"/>
        <dbReference type="ChEBI" id="CHEBI:29999"/>
        <dbReference type="ChEBI" id="CHEBI:30616"/>
        <dbReference type="ChEBI" id="CHEBI:83421"/>
        <dbReference type="ChEBI" id="CHEBI:456216"/>
        <dbReference type="EC" id="2.7.11.1"/>
    </reaction>
</comment>
<dbReference type="PROSITE" id="PS50011">
    <property type="entry name" value="PROTEIN_KINASE_DOM"/>
    <property type="match status" value="1"/>
</dbReference>
<evidence type="ECO:0000256" key="12">
    <source>
        <dbReference type="ARBA" id="ARBA00047899"/>
    </source>
</evidence>
<keyword evidence="9" id="KW-0653">Protein transport</keyword>
<feature type="region of interest" description="Disordered" evidence="14">
    <location>
        <begin position="493"/>
        <end position="582"/>
    </location>
</feature>
<feature type="compositionally biased region" description="Basic and acidic residues" evidence="14">
    <location>
        <begin position="564"/>
        <end position="573"/>
    </location>
</feature>
<dbReference type="GO" id="GO:0004674">
    <property type="term" value="F:protein serine/threonine kinase activity"/>
    <property type="evidence" value="ECO:0007669"/>
    <property type="project" value="UniProtKB-KW"/>
</dbReference>
<evidence type="ECO:0000256" key="13">
    <source>
        <dbReference type="ARBA" id="ARBA00048679"/>
    </source>
</evidence>
<dbReference type="RefSeq" id="XP_042999458.1">
    <property type="nucleotide sequence ID" value="XM_043143529.1"/>
</dbReference>
<dbReference type="GO" id="GO:0005776">
    <property type="term" value="C:autophagosome"/>
    <property type="evidence" value="ECO:0007669"/>
    <property type="project" value="TreeGrafter"/>
</dbReference>
<proteinExistence type="predicted"/>
<evidence type="ECO:0000256" key="10">
    <source>
        <dbReference type="ARBA" id="ARBA00023006"/>
    </source>
</evidence>
<evidence type="ECO:0000256" key="4">
    <source>
        <dbReference type="ARBA" id="ARBA00022527"/>
    </source>
</evidence>
<evidence type="ECO:0000259" key="15">
    <source>
        <dbReference type="PROSITE" id="PS50011"/>
    </source>
</evidence>
<dbReference type="HOGENOM" id="CLU_016106_0_0_1"/>
<dbReference type="Proteomes" id="UP000054053">
    <property type="component" value="Unassembled WGS sequence"/>
</dbReference>
<dbReference type="GeneID" id="66066809"/>
<dbReference type="PANTHER" id="PTHR24348:SF22">
    <property type="entry name" value="NON-SPECIFIC SERINE_THREONINE PROTEIN KINASE"/>
    <property type="match status" value="1"/>
</dbReference>
<dbReference type="STRING" id="1159556.A0A063BLW2"/>
<reference evidence="19" key="2">
    <citation type="journal article" date="2016" name="Genome Announc.">
        <title>Genome sequence of Ustilaginoidea virens IPU010, a rice pathogenic fungus causing false smut.</title>
        <authorList>
            <person name="Kumagai T."/>
            <person name="Ishii T."/>
            <person name="Terai G."/>
            <person name="Umemura M."/>
            <person name="Machida M."/>
            <person name="Asai K."/>
        </authorList>
    </citation>
    <scope>NUCLEOTIDE SEQUENCE [LARGE SCALE GENOMIC DNA]</scope>
    <source>
        <strain evidence="19">IPU010</strain>
    </source>
</reference>
<evidence type="ECO:0000256" key="5">
    <source>
        <dbReference type="ARBA" id="ARBA00022679"/>
    </source>
</evidence>
<keyword evidence="10" id="KW-0072">Autophagy</keyword>
<dbReference type="InterPro" id="IPR008271">
    <property type="entry name" value="Ser/Thr_kinase_AS"/>
</dbReference>
<dbReference type="EC" id="2.7.11.1" evidence="2"/>
<accession>A0A063BLW2</accession>
<reference evidence="16" key="1">
    <citation type="journal article" date="2016" name="Genome Announc.">
        <title>Genome Sequence of Ustilaginoidea virens IPU010, a Rice Pathogenic Fungus Causing False Smut.</title>
        <authorList>
            <person name="Kumagai T."/>
            <person name="Ishii T."/>
            <person name="Terai G."/>
            <person name="Umemura M."/>
            <person name="Machida M."/>
            <person name="Asai K."/>
        </authorList>
    </citation>
    <scope>NUCLEOTIDE SEQUENCE [LARGE SCALE GENOMIC DNA]</scope>
    <source>
        <strain evidence="16">IPU010</strain>
    </source>
</reference>
<dbReference type="InterPro" id="IPR045269">
    <property type="entry name" value="Atg1-like"/>
</dbReference>
<dbReference type="OrthoDB" id="4935649at2759"/>
<dbReference type="InterPro" id="IPR000719">
    <property type="entry name" value="Prot_kinase_dom"/>
</dbReference>
<evidence type="ECO:0000313" key="18">
    <source>
        <dbReference type="Proteomes" id="UP000027002"/>
    </source>
</evidence>
<keyword evidence="3" id="KW-0813">Transport</keyword>
<evidence type="ECO:0000256" key="1">
    <source>
        <dbReference type="ARBA" id="ARBA00004623"/>
    </source>
</evidence>
<dbReference type="GO" id="GO:0005829">
    <property type="term" value="C:cytosol"/>
    <property type="evidence" value="ECO:0007669"/>
    <property type="project" value="TreeGrafter"/>
</dbReference>
<organism evidence="16 19">
    <name type="scientific">Ustilaginoidea virens</name>
    <name type="common">Rice false smut fungus</name>
    <name type="synonym">Villosiclava virens</name>
    <dbReference type="NCBI Taxonomy" id="1159556"/>
    <lineage>
        <taxon>Eukaryota</taxon>
        <taxon>Fungi</taxon>
        <taxon>Dikarya</taxon>
        <taxon>Ascomycota</taxon>
        <taxon>Pezizomycotina</taxon>
        <taxon>Sordariomycetes</taxon>
        <taxon>Hypocreomycetidae</taxon>
        <taxon>Hypocreales</taxon>
        <taxon>Clavicipitaceae</taxon>
        <taxon>Ustilaginoidea</taxon>
    </lineage>
</organism>
<comment type="catalytic activity">
    <reaction evidence="12">
        <text>L-threonyl-[protein] + ATP = O-phospho-L-threonyl-[protein] + ADP + H(+)</text>
        <dbReference type="Rhea" id="RHEA:46608"/>
        <dbReference type="Rhea" id="RHEA-COMP:11060"/>
        <dbReference type="Rhea" id="RHEA-COMP:11605"/>
        <dbReference type="ChEBI" id="CHEBI:15378"/>
        <dbReference type="ChEBI" id="CHEBI:30013"/>
        <dbReference type="ChEBI" id="CHEBI:30616"/>
        <dbReference type="ChEBI" id="CHEBI:61977"/>
        <dbReference type="ChEBI" id="CHEBI:456216"/>
        <dbReference type="EC" id="2.7.11.1"/>
    </reaction>
</comment>
<dbReference type="InterPro" id="IPR011009">
    <property type="entry name" value="Kinase-like_dom_sf"/>
</dbReference>
<keyword evidence="4" id="KW-0723">Serine/threonine-protein kinase</keyword>
<dbReference type="GO" id="GO:0010506">
    <property type="term" value="P:regulation of autophagy"/>
    <property type="evidence" value="ECO:0007669"/>
    <property type="project" value="InterPro"/>
</dbReference>
<dbReference type="AlphaFoldDB" id="A0A063BLW2"/>
<keyword evidence="5" id="KW-0808">Transferase</keyword>
<evidence type="ECO:0000256" key="11">
    <source>
        <dbReference type="ARBA" id="ARBA00030237"/>
    </source>
</evidence>
<evidence type="ECO:0000256" key="14">
    <source>
        <dbReference type="SAM" id="MobiDB-lite"/>
    </source>
</evidence>
<keyword evidence="18" id="KW-1185">Reference proteome</keyword>
<evidence type="ECO:0000313" key="16">
    <source>
        <dbReference type="EMBL" id="GAO17423.1"/>
    </source>
</evidence>
<gene>
    <name evidence="17" type="ORF">UV8b_06032</name>
    <name evidence="16" type="ORF">UVI_02052350</name>
</gene>
<dbReference type="GO" id="GO:0000045">
    <property type="term" value="P:autophagosome assembly"/>
    <property type="evidence" value="ECO:0007669"/>
    <property type="project" value="TreeGrafter"/>
</dbReference>
<evidence type="ECO:0000256" key="3">
    <source>
        <dbReference type="ARBA" id="ARBA00022448"/>
    </source>
</evidence>
<evidence type="ECO:0000256" key="8">
    <source>
        <dbReference type="ARBA" id="ARBA00022840"/>
    </source>
</evidence>
<feature type="domain" description="Protein kinase" evidence="15">
    <location>
        <begin position="209"/>
        <end position="465"/>
    </location>
</feature>
<keyword evidence="6" id="KW-0547">Nucleotide-binding</keyword>
<evidence type="ECO:0000256" key="2">
    <source>
        <dbReference type="ARBA" id="ARBA00012513"/>
    </source>
</evidence>
<dbReference type="PANTHER" id="PTHR24348">
    <property type="entry name" value="SERINE/THREONINE-PROTEIN KINASE UNC-51-RELATED"/>
    <property type="match status" value="1"/>
</dbReference>
<dbReference type="SUPFAM" id="SSF56112">
    <property type="entry name" value="Protein kinase-like (PK-like)"/>
    <property type="match status" value="1"/>
</dbReference>
<evidence type="ECO:0000313" key="17">
    <source>
        <dbReference type="EMBL" id="QUC21785.1"/>
    </source>
</evidence>
<dbReference type="GO" id="GO:0015031">
    <property type="term" value="P:protein transport"/>
    <property type="evidence" value="ECO:0007669"/>
    <property type="project" value="UniProtKB-KW"/>
</dbReference>
<keyword evidence="8" id="KW-0067">ATP-binding</keyword>
<protein>
    <recommendedName>
        <fullName evidence="2">non-specific serine/threonine protein kinase</fullName>
        <ecNumber evidence="2">2.7.11.1</ecNumber>
    </recommendedName>
    <alternativeName>
        <fullName evidence="11">Autophagy-related protein 1</fullName>
    </alternativeName>
</protein>
<dbReference type="EMBL" id="CP072756">
    <property type="protein sequence ID" value="QUC21785.1"/>
    <property type="molecule type" value="Genomic_DNA"/>
</dbReference>
<dbReference type="GO" id="GO:0005524">
    <property type="term" value="F:ATP binding"/>
    <property type="evidence" value="ECO:0007669"/>
    <property type="project" value="UniProtKB-KW"/>
</dbReference>
<evidence type="ECO:0000313" key="19">
    <source>
        <dbReference type="Proteomes" id="UP000054053"/>
    </source>
</evidence>
<name>A0A063BLW2_USTVR</name>
<feature type="compositionally biased region" description="Low complexity" evidence="14">
    <location>
        <begin position="528"/>
        <end position="545"/>
    </location>
</feature>
<dbReference type="PROSITE" id="PS00108">
    <property type="entry name" value="PROTEIN_KINASE_ST"/>
    <property type="match status" value="1"/>
</dbReference>
<dbReference type="Pfam" id="PF00069">
    <property type="entry name" value="Pkinase"/>
    <property type="match status" value="1"/>
</dbReference>